<keyword evidence="10" id="KW-1185">Reference proteome</keyword>
<name>A0A511BA01_9PROT</name>
<dbReference type="InterPro" id="IPR000515">
    <property type="entry name" value="MetI-like"/>
</dbReference>
<feature type="transmembrane region" description="Helical" evidence="7">
    <location>
        <begin position="272"/>
        <end position="294"/>
    </location>
</feature>
<feature type="domain" description="ABC transmembrane type-1" evidence="8">
    <location>
        <begin position="78"/>
        <end position="293"/>
    </location>
</feature>
<feature type="transmembrane region" description="Helical" evidence="7">
    <location>
        <begin position="212"/>
        <end position="234"/>
    </location>
</feature>
<organism evidence="9 10">
    <name type="scientific">Gluconobacter kanchanaburiensis NBRC 103587</name>
    <dbReference type="NCBI Taxonomy" id="1307948"/>
    <lineage>
        <taxon>Bacteria</taxon>
        <taxon>Pseudomonadati</taxon>
        <taxon>Pseudomonadota</taxon>
        <taxon>Alphaproteobacteria</taxon>
        <taxon>Acetobacterales</taxon>
        <taxon>Acetobacteraceae</taxon>
        <taxon>Gluconobacter</taxon>
    </lineage>
</organism>
<dbReference type="PROSITE" id="PS50928">
    <property type="entry name" value="ABC_TM1"/>
    <property type="match status" value="1"/>
</dbReference>
<dbReference type="SUPFAM" id="SSF161098">
    <property type="entry name" value="MetI-like"/>
    <property type="match status" value="1"/>
</dbReference>
<evidence type="ECO:0000256" key="1">
    <source>
        <dbReference type="ARBA" id="ARBA00004651"/>
    </source>
</evidence>
<evidence type="ECO:0000256" key="3">
    <source>
        <dbReference type="ARBA" id="ARBA00022475"/>
    </source>
</evidence>
<comment type="caution">
    <text evidence="9">The sequence shown here is derived from an EMBL/GenBank/DDBJ whole genome shotgun (WGS) entry which is preliminary data.</text>
</comment>
<feature type="transmembrane region" description="Helical" evidence="7">
    <location>
        <begin position="112"/>
        <end position="133"/>
    </location>
</feature>
<dbReference type="InterPro" id="IPR035906">
    <property type="entry name" value="MetI-like_sf"/>
</dbReference>
<dbReference type="Pfam" id="PF00528">
    <property type="entry name" value="BPD_transp_1"/>
    <property type="match status" value="1"/>
</dbReference>
<evidence type="ECO:0000256" key="6">
    <source>
        <dbReference type="ARBA" id="ARBA00023136"/>
    </source>
</evidence>
<evidence type="ECO:0000313" key="10">
    <source>
        <dbReference type="Proteomes" id="UP000321079"/>
    </source>
</evidence>
<keyword evidence="4 7" id="KW-0812">Transmembrane</keyword>
<sequence length="304" mass="32820">MLTVPRPMRLAFRSFDWRPWALVAPAMIVLAGVIALPFARTVWLAFHDDPHGFMPAEPGWSLTNFRTLLQDMAWWKAVGTTLLFASAAVISETCAGLAIAGFLQGYGMRTRGILLAIILLPWAVPAVVAARLWNWMLNDQYGIINALLVRAGLLHQGGAWTTHPRSMIAVMVAIDFWQATPFMALLSLAGLQSIPTDVLEAARLDGASARQRFIAITLPLVAPVLSIAVLFRLLDALRMFDLASVLYGTDTGGMTLSAFVQTQIVQFGAPGYGAAAALGTLGIIGLAGVLYAMCLKVPTWLRSS</sequence>
<comment type="similarity">
    <text evidence="7">Belongs to the binding-protein-dependent transport system permease family.</text>
</comment>
<comment type="subcellular location">
    <subcellularLocation>
        <location evidence="1 7">Cell membrane</location>
        <topology evidence="1 7">Multi-pass membrane protein</topology>
    </subcellularLocation>
</comment>
<protein>
    <submittedName>
        <fullName evidence="9">ABC transporter permease</fullName>
    </submittedName>
</protein>
<feature type="transmembrane region" description="Helical" evidence="7">
    <location>
        <begin position="167"/>
        <end position="191"/>
    </location>
</feature>
<keyword evidence="6 7" id="KW-0472">Membrane</keyword>
<dbReference type="Proteomes" id="UP000321079">
    <property type="component" value="Unassembled WGS sequence"/>
</dbReference>
<feature type="transmembrane region" description="Helical" evidence="7">
    <location>
        <begin position="73"/>
        <end position="100"/>
    </location>
</feature>
<keyword evidence="2 7" id="KW-0813">Transport</keyword>
<keyword evidence="3" id="KW-1003">Cell membrane</keyword>
<evidence type="ECO:0000259" key="8">
    <source>
        <dbReference type="PROSITE" id="PS50928"/>
    </source>
</evidence>
<evidence type="ECO:0000256" key="4">
    <source>
        <dbReference type="ARBA" id="ARBA00022692"/>
    </source>
</evidence>
<dbReference type="Gene3D" id="1.10.3720.10">
    <property type="entry name" value="MetI-like"/>
    <property type="match status" value="1"/>
</dbReference>
<keyword evidence="5 7" id="KW-1133">Transmembrane helix</keyword>
<dbReference type="AlphaFoldDB" id="A0A511BA01"/>
<feature type="transmembrane region" description="Helical" evidence="7">
    <location>
        <begin position="20"/>
        <end position="46"/>
    </location>
</feature>
<dbReference type="RefSeq" id="WP_244289211.1">
    <property type="nucleotide sequence ID" value="NZ_BARK01000015.1"/>
</dbReference>
<accession>A0A511BA01</accession>
<dbReference type="EMBL" id="BJVA01000020">
    <property type="protein sequence ID" value="GEK97256.1"/>
    <property type="molecule type" value="Genomic_DNA"/>
</dbReference>
<dbReference type="GO" id="GO:0055085">
    <property type="term" value="P:transmembrane transport"/>
    <property type="evidence" value="ECO:0007669"/>
    <property type="project" value="InterPro"/>
</dbReference>
<evidence type="ECO:0000313" key="9">
    <source>
        <dbReference type="EMBL" id="GEK97256.1"/>
    </source>
</evidence>
<evidence type="ECO:0000256" key="5">
    <source>
        <dbReference type="ARBA" id="ARBA00022989"/>
    </source>
</evidence>
<dbReference type="GO" id="GO:0005886">
    <property type="term" value="C:plasma membrane"/>
    <property type="evidence" value="ECO:0007669"/>
    <property type="project" value="UniProtKB-SubCell"/>
</dbReference>
<reference evidence="9 10" key="1">
    <citation type="submission" date="2019-07" db="EMBL/GenBank/DDBJ databases">
        <title>Whole genome shotgun sequence of Gluconobacter kanchanaburiensis NBRC 103587.</title>
        <authorList>
            <person name="Hosoyama A."/>
            <person name="Uohara A."/>
            <person name="Ohji S."/>
            <person name="Ichikawa N."/>
        </authorList>
    </citation>
    <scope>NUCLEOTIDE SEQUENCE [LARGE SCALE GENOMIC DNA]</scope>
    <source>
        <strain evidence="9 10">NBRC 103587</strain>
    </source>
</reference>
<dbReference type="CDD" id="cd06261">
    <property type="entry name" value="TM_PBP2"/>
    <property type="match status" value="1"/>
</dbReference>
<evidence type="ECO:0000256" key="7">
    <source>
        <dbReference type="RuleBase" id="RU363032"/>
    </source>
</evidence>
<proteinExistence type="inferred from homology"/>
<evidence type="ECO:0000256" key="2">
    <source>
        <dbReference type="ARBA" id="ARBA00022448"/>
    </source>
</evidence>
<gene>
    <name evidence="9" type="ORF">GKA01_24530</name>
</gene>
<dbReference type="PANTHER" id="PTHR43005">
    <property type="entry name" value="BLR7065 PROTEIN"/>
    <property type="match status" value="1"/>
</dbReference>
<dbReference type="PANTHER" id="PTHR43005:SF2">
    <property type="entry name" value="INTEGRAL MEMBRANE SUGAR TRANSPORT PROTEIN"/>
    <property type="match status" value="1"/>
</dbReference>